<feature type="compositionally biased region" description="Low complexity" evidence="1">
    <location>
        <begin position="268"/>
        <end position="279"/>
    </location>
</feature>
<feature type="compositionally biased region" description="Low complexity" evidence="1">
    <location>
        <begin position="213"/>
        <end position="228"/>
    </location>
</feature>
<evidence type="ECO:0000256" key="1">
    <source>
        <dbReference type="SAM" id="MobiDB-lite"/>
    </source>
</evidence>
<evidence type="ECO:0000313" key="2">
    <source>
        <dbReference type="EMBL" id="TCK22933.1"/>
    </source>
</evidence>
<feature type="region of interest" description="Disordered" evidence="1">
    <location>
        <begin position="268"/>
        <end position="308"/>
    </location>
</feature>
<dbReference type="EMBL" id="SMFZ01000002">
    <property type="protein sequence ID" value="TCK22933.1"/>
    <property type="molecule type" value="Genomic_DNA"/>
</dbReference>
<name>A0A4R1HP73_PSEEN</name>
<gene>
    <name evidence="2" type="ORF">EV378_6944</name>
</gene>
<feature type="compositionally biased region" description="Low complexity" evidence="1">
    <location>
        <begin position="158"/>
        <end position="179"/>
    </location>
</feature>
<feature type="compositionally biased region" description="Basic and acidic residues" evidence="1">
    <location>
        <begin position="229"/>
        <end position="253"/>
    </location>
</feature>
<keyword evidence="3" id="KW-1185">Reference proteome</keyword>
<feature type="compositionally biased region" description="Basic and acidic residues" evidence="1">
    <location>
        <begin position="202"/>
        <end position="212"/>
    </location>
</feature>
<comment type="caution">
    <text evidence="2">The sequence shown here is derived from an EMBL/GenBank/DDBJ whole genome shotgun (WGS) entry which is preliminary data.</text>
</comment>
<protein>
    <submittedName>
        <fullName evidence="2">Uncharacterized protein</fullName>
    </submittedName>
</protein>
<dbReference type="AlphaFoldDB" id="A0A4R1HP73"/>
<feature type="compositionally biased region" description="Acidic residues" evidence="1">
    <location>
        <begin position="190"/>
        <end position="201"/>
    </location>
</feature>
<feature type="compositionally biased region" description="Basic and acidic residues" evidence="1">
    <location>
        <begin position="280"/>
        <end position="308"/>
    </location>
</feature>
<sequence length="308" mass="33086">MDADGTVDEATDELYRVAPEDFVAERDARVAVAKENGDKDAARALGALRRPSRAAWLVNLLVHDRRDEVEGLLGLAETLASAQRTLDGAALRQMTAQRNKLVGALSRQATALGREAGHRVDSGLERDVRGILESALADSELADRIRSGRLVKAERHAGFGPEPEAGAAPRPAGRAPSGNGDAGADRGETGDDDTGDDTEDAGEQRRREKQIAEAEAALQRAEQAATEARGTHDRTREQAEEATRRQEESRDRVTELIEELDRARDEYAAANKAAHSGASAEKEAARTARAKDTARDRAAAALDELRSS</sequence>
<proteinExistence type="predicted"/>
<feature type="region of interest" description="Disordered" evidence="1">
    <location>
        <begin position="154"/>
        <end position="253"/>
    </location>
</feature>
<dbReference type="Proteomes" id="UP000295560">
    <property type="component" value="Unassembled WGS sequence"/>
</dbReference>
<reference evidence="2 3" key="1">
    <citation type="submission" date="2019-03" db="EMBL/GenBank/DDBJ databases">
        <title>Sequencing the genomes of 1000 actinobacteria strains.</title>
        <authorList>
            <person name="Klenk H.-P."/>
        </authorList>
    </citation>
    <scope>NUCLEOTIDE SEQUENCE [LARGE SCALE GENOMIC DNA]</scope>
    <source>
        <strain evidence="2 3">DSM 44969</strain>
    </source>
</reference>
<organism evidence="2 3">
    <name type="scientific">Pseudonocardia endophytica</name>
    <dbReference type="NCBI Taxonomy" id="401976"/>
    <lineage>
        <taxon>Bacteria</taxon>
        <taxon>Bacillati</taxon>
        <taxon>Actinomycetota</taxon>
        <taxon>Actinomycetes</taxon>
        <taxon>Pseudonocardiales</taxon>
        <taxon>Pseudonocardiaceae</taxon>
        <taxon>Pseudonocardia</taxon>
    </lineage>
</organism>
<dbReference type="RefSeq" id="WP_132432124.1">
    <property type="nucleotide sequence ID" value="NZ_SMFZ01000002.1"/>
</dbReference>
<evidence type="ECO:0000313" key="3">
    <source>
        <dbReference type="Proteomes" id="UP000295560"/>
    </source>
</evidence>
<accession>A0A4R1HP73</accession>
<dbReference type="OrthoDB" id="3541690at2"/>